<dbReference type="PANTHER" id="PTHR37248:SF1">
    <property type="entry name" value="TRANSLATION INITIATION FACTOR"/>
    <property type="match status" value="1"/>
</dbReference>
<dbReference type="EMBL" id="CAUOFW020005891">
    <property type="protein sequence ID" value="CAK9172013.1"/>
    <property type="molecule type" value="Genomic_DNA"/>
</dbReference>
<protein>
    <submittedName>
        <fullName evidence="1">Uncharacterized protein</fullName>
    </submittedName>
</protein>
<name>A0ABC8TRD6_9AQUA</name>
<comment type="caution">
    <text evidence="1">The sequence shown here is derived from an EMBL/GenBank/DDBJ whole genome shotgun (WGS) entry which is preliminary data.</text>
</comment>
<proteinExistence type="predicted"/>
<dbReference type="Proteomes" id="UP001642360">
    <property type="component" value="Unassembled WGS sequence"/>
</dbReference>
<keyword evidence="2" id="KW-1185">Reference proteome</keyword>
<accession>A0ABC8TRD6</accession>
<evidence type="ECO:0000313" key="1">
    <source>
        <dbReference type="EMBL" id="CAK9172013.1"/>
    </source>
</evidence>
<reference evidence="1 2" key="1">
    <citation type="submission" date="2024-02" db="EMBL/GenBank/DDBJ databases">
        <authorList>
            <person name="Vignale AGUSTIN F."/>
            <person name="Sosa J E."/>
            <person name="Modenutti C."/>
        </authorList>
    </citation>
    <scope>NUCLEOTIDE SEQUENCE [LARGE SCALE GENOMIC DNA]</scope>
</reference>
<dbReference type="AlphaFoldDB" id="A0ABC8TRD6"/>
<dbReference type="PANTHER" id="PTHR37248">
    <property type="entry name" value="TRANSLATION INITIATION FACTOR"/>
    <property type="match status" value="1"/>
</dbReference>
<gene>
    <name evidence="1" type="ORF">ILEXP_LOCUS41642</name>
</gene>
<organism evidence="1 2">
    <name type="scientific">Ilex paraguariensis</name>
    <name type="common">yerba mate</name>
    <dbReference type="NCBI Taxonomy" id="185542"/>
    <lineage>
        <taxon>Eukaryota</taxon>
        <taxon>Viridiplantae</taxon>
        <taxon>Streptophyta</taxon>
        <taxon>Embryophyta</taxon>
        <taxon>Tracheophyta</taxon>
        <taxon>Spermatophyta</taxon>
        <taxon>Magnoliopsida</taxon>
        <taxon>eudicotyledons</taxon>
        <taxon>Gunneridae</taxon>
        <taxon>Pentapetalae</taxon>
        <taxon>asterids</taxon>
        <taxon>campanulids</taxon>
        <taxon>Aquifoliales</taxon>
        <taxon>Aquifoliaceae</taxon>
        <taxon>Ilex</taxon>
    </lineage>
</organism>
<sequence length="186" mass="21100">MQDQMKKKNNTVERQCGAIRAIRDVEVEQLQTWLRLLRSHFTEEQLQIPVLKFFKENLPNLAVLSNGKDGHYEVQWRDKYGIFMDQADGRNIHSSLLHRMSMVHPDCSATLPSFSGLEFSSKAVKTSLLGAENPQIGDFALEEPSNSLMCGLQNAFQTPGLQANSQRLSVGAYLKKTTWKLESEED</sequence>
<evidence type="ECO:0000313" key="2">
    <source>
        <dbReference type="Proteomes" id="UP001642360"/>
    </source>
</evidence>